<evidence type="ECO:0000313" key="2">
    <source>
        <dbReference type="EMBL" id="EGB05301.1"/>
    </source>
</evidence>
<evidence type="ECO:0000256" key="1">
    <source>
        <dbReference type="SAM" id="MobiDB-lite"/>
    </source>
</evidence>
<reference evidence="2 3" key="1">
    <citation type="journal article" date="2011" name="Proc. Natl. Acad. Sci. U.S.A.">
        <title>Niche of harmful alga Aureococcus anophagefferens revealed through ecogenomics.</title>
        <authorList>
            <person name="Gobler C.J."/>
            <person name="Berry D.L."/>
            <person name="Dyhrman S.T."/>
            <person name="Wilhelm S.W."/>
            <person name="Salamov A."/>
            <person name="Lobanov A.V."/>
            <person name="Zhang Y."/>
            <person name="Collier J.L."/>
            <person name="Wurch L.L."/>
            <person name="Kustka A.B."/>
            <person name="Dill B.D."/>
            <person name="Shah M."/>
            <person name="VerBerkmoes N.C."/>
            <person name="Kuo A."/>
            <person name="Terry A."/>
            <person name="Pangilinan J."/>
            <person name="Lindquist E.A."/>
            <person name="Lucas S."/>
            <person name="Paulsen I.T."/>
            <person name="Hattenrath-Lehmann T.K."/>
            <person name="Talmage S.C."/>
            <person name="Walker E.A."/>
            <person name="Koch F."/>
            <person name="Burson A.M."/>
            <person name="Marcoval M.A."/>
            <person name="Tang Y.Z."/>
            <person name="Lecleir G.R."/>
            <person name="Coyne K.J."/>
            <person name="Berg G.M."/>
            <person name="Bertrand E.M."/>
            <person name="Saito M.A."/>
            <person name="Gladyshev V.N."/>
            <person name="Grigoriev I.V."/>
        </authorList>
    </citation>
    <scope>NUCLEOTIDE SEQUENCE [LARGE SCALE GENOMIC DNA]</scope>
    <source>
        <strain evidence="3">CCMP 1984</strain>
    </source>
</reference>
<sequence>MRGLPAGPGGPLRKSNGRSPASLGADIEEIDALLAASKRARTSVAERASKLMSEHAAVQRGFERELDRETLRQKPKEKLKRRSGADHALLFHLAHAPDQPADEAAAAAAERPRRRKPEESPPPDDAVIPPPPSYASETEAREWDEYYRFCARGALFKALDRGRDAEDGAARRLAETMAELEAAPGWAALVGDVDDEADGEDADVAAEQAAEVDALDETRRKREAELAAVRRASGAEIAARLDAYDPVGPRAPGHEHRLRDLGLKYPSPAYVVREAEERYASAARDARIAARAASAPAPAAAVDDGPSEEERAAALEADAREAAAAAAAAMKALVHEAALEALESLSAQTESQSLASGESASASSHSGKHHHHHRHHHKKAPGSPGSHHGSHHGHHHLPGASVAAEMAEIIKQDEHVASMMHELPSNPDGLIDAQTGKAQLMSEIVAEHTVRVDLSFPSLESFRRAEHDVASYFMPDYSAHLSEPHGGGGGFWSGVRAETRRARLAPDDESHSTGSHRRPRHGGAGHQRSHDADEVRAHGLEPALPGHQPAERPEASPTATLDTLLREGVACLATLPLPGLARDALESSQFAAAAAACAEAVAAALAADAAQREAPNASVVTGMPADDARPLIACAIAELVASPAAAMVVDAARAPTAYECDRYCSACAAATRAHFLSVAPEGSEVRPPPVSFAHLAAFCATAARLEHDSGMELVARSEKAALAADDALACLDEPGEHTVKGLLEQEGLLGPAQDKFRDFVTSPAFRAAVQAQTNKQLAKHGGLGAAAAWRVVLAARDALANQAAVRVDVAAATDPEDGADATARCFDIIEENKQHHHTQTVHHGRRRISIVDTASRFTEFATFALLRAALRERRDDARRDAAAELAYVDLARCPPSAEQGCLDVVHRLTSRCGGALAARVARAAAAGEALEDEDHEPAAPLRAAEEPSAFDAYGSVVTRARSEGAELQNAMAAPEAPPEVLLARALRRAVVEAGAVYGAADVDADAADAADLDFSAAWVALAGRGVESMTPGDCAALLRPFATHWGGAPGAALAARAPRGGGDPADDAAARKVAALLAAATNGVVDATSLSLFVDDTSTDAGGSTAANFSSFHAQAERPVHRALRRVPIRHVTPPPDPRLHLAPASKFALLTVAVVDGPRDGSEPHAPAAPQSYALSALVFPGRAASSTTLDAADLPATVDQDRLPAELVRRATFDDSDLLEPLKLPRAAAANGN</sequence>
<gene>
    <name evidence="2" type="ORF">AURANDRAFT_66522</name>
</gene>
<feature type="compositionally biased region" description="Low complexity" evidence="1">
    <location>
        <begin position="87"/>
        <end position="109"/>
    </location>
</feature>
<dbReference type="RefSeq" id="XP_009039949.1">
    <property type="nucleotide sequence ID" value="XM_009041701.1"/>
</dbReference>
<feature type="compositionally biased region" description="Basic residues" evidence="1">
    <location>
        <begin position="388"/>
        <end position="397"/>
    </location>
</feature>
<feature type="region of interest" description="Disordered" evidence="1">
    <location>
        <begin position="504"/>
        <end position="533"/>
    </location>
</feature>
<proteinExistence type="predicted"/>
<feature type="compositionally biased region" description="Low complexity" evidence="1">
    <location>
        <begin position="349"/>
        <end position="365"/>
    </location>
</feature>
<feature type="compositionally biased region" description="Basic residues" evidence="1">
    <location>
        <begin position="514"/>
        <end position="523"/>
    </location>
</feature>
<evidence type="ECO:0000313" key="3">
    <source>
        <dbReference type="Proteomes" id="UP000002729"/>
    </source>
</evidence>
<dbReference type="OrthoDB" id="10672411at2759"/>
<feature type="compositionally biased region" description="Basic residues" evidence="1">
    <location>
        <begin position="366"/>
        <end position="380"/>
    </location>
</feature>
<keyword evidence="3" id="KW-1185">Reference proteome</keyword>
<dbReference type="InParanoid" id="F0YHW3"/>
<feature type="compositionally biased region" description="Basic and acidic residues" evidence="1">
    <location>
        <begin position="61"/>
        <end position="76"/>
    </location>
</feature>
<organism evidence="3">
    <name type="scientific">Aureococcus anophagefferens</name>
    <name type="common">Harmful bloom alga</name>
    <dbReference type="NCBI Taxonomy" id="44056"/>
    <lineage>
        <taxon>Eukaryota</taxon>
        <taxon>Sar</taxon>
        <taxon>Stramenopiles</taxon>
        <taxon>Ochrophyta</taxon>
        <taxon>Pelagophyceae</taxon>
        <taxon>Pelagomonadales</taxon>
        <taxon>Pelagomonadaceae</taxon>
        <taxon>Aureococcus</taxon>
    </lineage>
</organism>
<feature type="region of interest" description="Disordered" evidence="1">
    <location>
        <begin position="349"/>
        <end position="397"/>
    </location>
</feature>
<dbReference type="Proteomes" id="UP000002729">
    <property type="component" value="Unassembled WGS sequence"/>
</dbReference>
<dbReference type="KEGG" id="aaf:AURANDRAFT_66522"/>
<name>F0YHW3_AURAN</name>
<feature type="compositionally biased region" description="Gly residues" evidence="1">
    <location>
        <begin position="1"/>
        <end position="10"/>
    </location>
</feature>
<feature type="region of interest" description="Disordered" evidence="1">
    <location>
        <begin position="49"/>
        <end position="139"/>
    </location>
</feature>
<feature type="region of interest" description="Disordered" evidence="1">
    <location>
        <begin position="1"/>
        <end position="23"/>
    </location>
</feature>
<dbReference type="EMBL" id="GL833142">
    <property type="protein sequence ID" value="EGB05301.1"/>
    <property type="molecule type" value="Genomic_DNA"/>
</dbReference>
<protein>
    <submittedName>
        <fullName evidence="2">Uncharacterized protein</fullName>
    </submittedName>
</protein>
<accession>F0YHW3</accession>
<dbReference type="AlphaFoldDB" id="F0YHW3"/>
<dbReference type="GeneID" id="20225837"/>